<dbReference type="eggNOG" id="ENOG5032FE9">
    <property type="taxonomic scope" value="Bacteria"/>
</dbReference>
<dbReference type="EMBL" id="CP000553">
    <property type="protein sequence ID" value="ABM75632.1"/>
    <property type="molecule type" value="Genomic_DNA"/>
</dbReference>
<protein>
    <submittedName>
        <fullName evidence="1">Uncharacterized protein</fullName>
    </submittedName>
</protein>
<evidence type="ECO:0000313" key="1">
    <source>
        <dbReference type="EMBL" id="ABM75632.1"/>
    </source>
</evidence>
<dbReference type="AlphaFoldDB" id="A2C2C2"/>
<proteinExistence type="predicted"/>
<organism evidence="1 2">
    <name type="scientific">Prochlorococcus marinus (strain NATL1A)</name>
    <dbReference type="NCBI Taxonomy" id="167555"/>
    <lineage>
        <taxon>Bacteria</taxon>
        <taxon>Bacillati</taxon>
        <taxon>Cyanobacteriota</taxon>
        <taxon>Cyanophyceae</taxon>
        <taxon>Synechococcales</taxon>
        <taxon>Prochlorococcaceae</taxon>
        <taxon>Prochlorococcus</taxon>
    </lineage>
</organism>
<dbReference type="Proteomes" id="UP000002592">
    <property type="component" value="Chromosome"/>
</dbReference>
<sequence>MVLSLILMANEVLAEIDRQNIIFDVVDGIPPSGDETEEIRSFRSQIESDNLMLEYSAEELGFNNVLFEYLSQG</sequence>
<reference evidence="2" key="1">
    <citation type="journal article" date="2007" name="PLoS Genet.">
        <title>Patterns and implications of gene gain and loss in the evolution of Prochlorococcus.</title>
        <authorList>
            <person name="Kettler G.C."/>
            <person name="Martiny A.C."/>
            <person name="Huang K."/>
            <person name="Zucker J."/>
            <person name="Coleman M.L."/>
            <person name="Rodrigue S."/>
            <person name="Chen F."/>
            <person name="Lapidus A."/>
            <person name="Ferriera S."/>
            <person name="Johnson J."/>
            <person name="Steglich C."/>
            <person name="Church G.M."/>
            <person name="Richardson P."/>
            <person name="Chisholm S.W."/>
        </authorList>
    </citation>
    <scope>NUCLEOTIDE SEQUENCE [LARGE SCALE GENOMIC DNA]</scope>
    <source>
        <strain evidence="2">NATL1A</strain>
    </source>
</reference>
<dbReference type="HOGENOM" id="CLU_2701818_0_0_3"/>
<name>A2C2C2_PROM1</name>
<gene>
    <name evidence="1" type="ordered locus">NATL1_10741</name>
</gene>
<accession>A2C2C2</accession>
<evidence type="ECO:0000313" key="2">
    <source>
        <dbReference type="Proteomes" id="UP000002592"/>
    </source>
</evidence>
<dbReference type="KEGG" id="pme:NATL1_10741"/>